<dbReference type="EMBL" id="CAJVPL010002166">
    <property type="protein sequence ID" value="CAG8601330.1"/>
    <property type="molecule type" value="Genomic_DNA"/>
</dbReference>
<protein>
    <submittedName>
        <fullName evidence="2">9318_t:CDS:1</fullName>
    </submittedName>
</protein>
<name>A0A9N9CIL6_9GLOM</name>
<sequence>MSNPIIESQNLNNVNNKDTTRGFYSTSQMAHDTFDLLNHLGWTTKVHLVGISMGGMIAQEMSYAKPEYFQSLCLTSTHAGSFPPIVGALTILKMMFIRDRQKKIPIFVDLIFPKPWLTSPAPSNSSYATNNEYLYDLLRQRIMITKSATLTGTVGQIVAILTHRVSRERLLHIRENIPRILVNTGTWDNLVKPKNSYFLKDQLNADFHVFEGSGHGLPTEQAERYNAGLEDHFRKAGFVVAGSTNRSIL</sequence>
<proteinExistence type="predicted"/>
<dbReference type="Gene3D" id="3.40.50.1820">
    <property type="entry name" value="alpha/beta hydrolase"/>
    <property type="match status" value="1"/>
</dbReference>
<dbReference type="Proteomes" id="UP000789831">
    <property type="component" value="Unassembled WGS sequence"/>
</dbReference>
<evidence type="ECO:0000313" key="2">
    <source>
        <dbReference type="EMBL" id="CAG8601330.1"/>
    </source>
</evidence>
<accession>A0A9N9CIL6</accession>
<dbReference type="PANTHER" id="PTHR43433">
    <property type="entry name" value="HYDROLASE, ALPHA/BETA FOLD FAMILY PROTEIN"/>
    <property type="match status" value="1"/>
</dbReference>
<feature type="domain" description="AB hydrolase-1" evidence="1">
    <location>
        <begin position="24"/>
        <end position="216"/>
    </location>
</feature>
<evidence type="ECO:0000259" key="1">
    <source>
        <dbReference type="Pfam" id="PF00561"/>
    </source>
</evidence>
<evidence type="ECO:0000313" key="3">
    <source>
        <dbReference type="Proteomes" id="UP000789831"/>
    </source>
</evidence>
<comment type="caution">
    <text evidence="2">The sequence shown here is derived from an EMBL/GenBank/DDBJ whole genome shotgun (WGS) entry which is preliminary data.</text>
</comment>
<reference evidence="2" key="1">
    <citation type="submission" date="2021-06" db="EMBL/GenBank/DDBJ databases">
        <authorList>
            <person name="Kallberg Y."/>
            <person name="Tangrot J."/>
            <person name="Rosling A."/>
        </authorList>
    </citation>
    <scope>NUCLEOTIDE SEQUENCE</scope>
    <source>
        <strain evidence="2">MT106</strain>
    </source>
</reference>
<dbReference type="Pfam" id="PF00561">
    <property type="entry name" value="Abhydrolase_1"/>
    <property type="match status" value="1"/>
</dbReference>
<dbReference type="InterPro" id="IPR000073">
    <property type="entry name" value="AB_hydrolase_1"/>
</dbReference>
<dbReference type="PANTHER" id="PTHR43433:SF5">
    <property type="entry name" value="AB HYDROLASE-1 DOMAIN-CONTAINING PROTEIN"/>
    <property type="match status" value="1"/>
</dbReference>
<dbReference type="OrthoDB" id="19657at2759"/>
<dbReference type="InterPro" id="IPR029058">
    <property type="entry name" value="AB_hydrolase_fold"/>
</dbReference>
<organism evidence="2 3">
    <name type="scientific">Ambispora gerdemannii</name>
    <dbReference type="NCBI Taxonomy" id="144530"/>
    <lineage>
        <taxon>Eukaryota</taxon>
        <taxon>Fungi</taxon>
        <taxon>Fungi incertae sedis</taxon>
        <taxon>Mucoromycota</taxon>
        <taxon>Glomeromycotina</taxon>
        <taxon>Glomeromycetes</taxon>
        <taxon>Archaeosporales</taxon>
        <taxon>Ambisporaceae</taxon>
        <taxon>Ambispora</taxon>
    </lineage>
</organism>
<dbReference type="SUPFAM" id="SSF53474">
    <property type="entry name" value="alpha/beta-Hydrolases"/>
    <property type="match status" value="1"/>
</dbReference>
<keyword evidence="3" id="KW-1185">Reference proteome</keyword>
<gene>
    <name evidence="2" type="ORF">AGERDE_LOCUS9117</name>
</gene>
<dbReference type="AlphaFoldDB" id="A0A9N9CIL6"/>
<dbReference type="InterPro" id="IPR050471">
    <property type="entry name" value="AB_hydrolase"/>
</dbReference>